<keyword evidence="3" id="KW-1185">Reference proteome</keyword>
<reference evidence="2 3" key="1">
    <citation type="submission" date="2019-03" db="EMBL/GenBank/DDBJ databases">
        <title>First draft genome of Liparis tanakae, snailfish: a comprehensive survey of snailfish specific genes.</title>
        <authorList>
            <person name="Kim W."/>
            <person name="Song I."/>
            <person name="Jeong J.-H."/>
            <person name="Kim D."/>
            <person name="Kim S."/>
            <person name="Ryu S."/>
            <person name="Song J.Y."/>
            <person name="Lee S.K."/>
        </authorList>
    </citation>
    <scope>NUCLEOTIDE SEQUENCE [LARGE SCALE GENOMIC DNA]</scope>
    <source>
        <tissue evidence="2">Muscle</tissue>
    </source>
</reference>
<protein>
    <submittedName>
        <fullName evidence="2">Uncharacterized protein</fullName>
    </submittedName>
</protein>
<sequence>MSFNGTSLWLSGYPWCLGGKPTGSGKKSATLEPNVGPPGTQRLEGMEPGPDEELMNSLGQILARMEEMRRAQVEENRLFLKALLDPPALWMTPVPCAPSARRPSPFPRDPSPQPTPGGAVDPQGPVPIGPAGPRAPGPVGAADRRAPGAVGGGDLRAVRGVDL</sequence>
<feature type="compositionally biased region" description="Pro residues" evidence="1">
    <location>
        <begin position="104"/>
        <end position="115"/>
    </location>
</feature>
<accession>A0A4Z2E3N8</accession>
<evidence type="ECO:0000313" key="3">
    <source>
        <dbReference type="Proteomes" id="UP000314294"/>
    </source>
</evidence>
<proteinExistence type="predicted"/>
<dbReference type="Proteomes" id="UP000314294">
    <property type="component" value="Unassembled WGS sequence"/>
</dbReference>
<dbReference type="EMBL" id="SRLO01018833">
    <property type="protein sequence ID" value="TNN23341.1"/>
    <property type="molecule type" value="Genomic_DNA"/>
</dbReference>
<dbReference type="AlphaFoldDB" id="A0A4Z2E3N8"/>
<dbReference type="OrthoDB" id="8016097at2759"/>
<organism evidence="2 3">
    <name type="scientific">Liparis tanakae</name>
    <name type="common">Tanaka's snailfish</name>
    <dbReference type="NCBI Taxonomy" id="230148"/>
    <lineage>
        <taxon>Eukaryota</taxon>
        <taxon>Metazoa</taxon>
        <taxon>Chordata</taxon>
        <taxon>Craniata</taxon>
        <taxon>Vertebrata</taxon>
        <taxon>Euteleostomi</taxon>
        <taxon>Actinopterygii</taxon>
        <taxon>Neopterygii</taxon>
        <taxon>Teleostei</taxon>
        <taxon>Neoteleostei</taxon>
        <taxon>Acanthomorphata</taxon>
        <taxon>Eupercaria</taxon>
        <taxon>Perciformes</taxon>
        <taxon>Cottioidei</taxon>
        <taxon>Cottales</taxon>
        <taxon>Liparidae</taxon>
        <taxon>Liparis</taxon>
    </lineage>
</organism>
<evidence type="ECO:0000256" key="1">
    <source>
        <dbReference type="SAM" id="MobiDB-lite"/>
    </source>
</evidence>
<feature type="region of interest" description="Disordered" evidence="1">
    <location>
        <begin position="22"/>
        <end position="48"/>
    </location>
</feature>
<feature type="compositionally biased region" description="Low complexity" evidence="1">
    <location>
        <begin position="93"/>
        <end position="103"/>
    </location>
</feature>
<evidence type="ECO:0000313" key="2">
    <source>
        <dbReference type="EMBL" id="TNN23341.1"/>
    </source>
</evidence>
<feature type="compositionally biased region" description="Pro residues" evidence="1">
    <location>
        <begin position="124"/>
        <end position="136"/>
    </location>
</feature>
<name>A0A4Z2E3N8_9TELE</name>
<feature type="region of interest" description="Disordered" evidence="1">
    <location>
        <begin position="92"/>
        <end position="163"/>
    </location>
</feature>
<gene>
    <name evidence="2" type="ORF">EYF80_066540</name>
</gene>
<comment type="caution">
    <text evidence="2">The sequence shown here is derived from an EMBL/GenBank/DDBJ whole genome shotgun (WGS) entry which is preliminary data.</text>
</comment>